<dbReference type="InterPro" id="IPR009000">
    <property type="entry name" value="Transl_B-barrel_sf"/>
</dbReference>
<dbReference type="Gene3D" id="3.30.230.10">
    <property type="match status" value="1"/>
</dbReference>
<dbReference type="InterPro" id="IPR000640">
    <property type="entry name" value="EFG_V-like"/>
</dbReference>
<dbReference type="InterPro" id="IPR027417">
    <property type="entry name" value="P-loop_NTPase"/>
</dbReference>
<dbReference type="AlphaFoldDB" id="I4EZ72"/>
<dbReference type="InterPro" id="IPR041095">
    <property type="entry name" value="EFG_II"/>
</dbReference>
<evidence type="ECO:0000256" key="1">
    <source>
        <dbReference type="ARBA" id="ARBA00022741"/>
    </source>
</evidence>
<dbReference type="PROSITE" id="PS51722">
    <property type="entry name" value="G_TR_2"/>
    <property type="match status" value="1"/>
</dbReference>
<dbReference type="HOGENOM" id="CLU_002794_4_2_11"/>
<organism evidence="5 6">
    <name type="scientific">Modestobacter italicus (strain DSM 44449 / CECT 9708 / BC 501)</name>
    <dbReference type="NCBI Taxonomy" id="2732864"/>
    <lineage>
        <taxon>Bacteria</taxon>
        <taxon>Bacillati</taxon>
        <taxon>Actinomycetota</taxon>
        <taxon>Actinomycetes</taxon>
        <taxon>Geodermatophilales</taxon>
        <taxon>Geodermatophilaceae</taxon>
        <taxon>Modestobacter</taxon>
    </lineage>
</organism>
<dbReference type="InterPro" id="IPR020568">
    <property type="entry name" value="Ribosomal_Su5_D2-typ_SF"/>
</dbReference>
<name>I4EZ72_MODI5</name>
<feature type="domain" description="Tr-type G" evidence="4">
    <location>
        <begin position="23"/>
        <end position="277"/>
    </location>
</feature>
<dbReference type="Gene3D" id="3.40.50.300">
    <property type="entry name" value="P-loop containing nucleotide triphosphate hydrolases"/>
    <property type="match status" value="1"/>
</dbReference>
<sequence length="698" mass="72227">MAAHGNKDSSKEASGAPAPRAPERVRNVVLVGRPGAGKTTLAEALVVATGALTRAGRVEDGTTCLDTDEVEVRLQHSVTLHAATVEHADHRITLLDTPGAPDFVGELRAALRAADAALFVVSAVSGVDAATVQLWDECAAVGLPRAVVVTQLDRARADVPAVVRACQEQLGLGVHPLHVLDPAGGRLTSLLEPDQGDAEAARLRAELVEAVIAESEDESLMDRYLAGEPLAVADLVPDLETAVARGAFHPVLCTAPLSGVGVRELLDLLVSAFPSPLERPCPAVSRPDGAPAGVVGCDPAGPLVAEVVKTTTDPYLGRISLVRVFSGTLRPDAAVHVCGHGTLHGWGENHPDHDADERVGTISCVLGSTLRPVAECPAGDVCAVARLGSAETGDTLSDPVRPLLVTPWPLPDPQQPVAVAAASRSDEDRLAGALTRLATEDPSVRVERRADTGQLLLWTVGDAHAEVLLDRLRTRYGVSLQTPPVLVPMVETLAGPATVTARHVKQSGGHGQYAVVVLEAEPGPPGSGITFAQRVVGGAVPTAYHGSVEKGVRAQAARGVSGNRPLVDVAVTLVDGKAHSVDSSDAAFQAAGALGLRELAQAAGTTVLEPWCAVEVTVPAEHVGPVLSDLAGRRARVTGSVAQPDRDATTVLAEVPERELLSYAGALRSVSHGTGRFTRRPLGHEPAPAAVVAELQPV</sequence>
<dbReference type="Proteomes" id="UP000006461">
    <property type="component" value="Chromosome"/>
</dbReference>
<gene>
    <name evidence="5" type="primary">fusB</name>
    <name evidence="5" type="ordered locus">MODMU_3272</name>
</gene>
<protein>
    <submittedName>
        <fullName evidence="5">Elongation factor G</fullName>
    </submittedName>
</protein>
<dbReference type="SMART" id="SM00889">
    <property type="entry name" value="EFG_IV"/>
    <property type="match status" value="1"/>
</dbReference>
<dbReference type="eggNOG" id="COG0480">
    <property type="taxonomic scope" value="Bacteria"/>
</dbReference>
<dbReference type="Pfam" id="PF14492">
    <property type="entry name" value="EFG_III"/>
    <property type="match status" value="1"/>
</dbReference>
<reference evidence="5 6" key="1">
    <citation type="journal article" date="2012" name="J. Bacteriol.">
        <title>Genome Sequence of Radiation-Resistant Modestobacter marinus Strain BC501, a Representative Actinobacterium That Thrives on Calcareous Stone Surfaces.</title>
        <authorList>
            <person name="Normand P."/>
            <person name="Gury J."/>
            <person name="Pujic P."/>
            <person name="Chouaia B."/>
            <person name="Crotti E."/>
            <person name="Brusetti L."/>
            <person name="Daffonchio D."/>
            <person name="Vacherie B."/>
            <person name="Barbe V."/>
            <person name="Medigue C."/>
            <person name="Calteau A."/>
            <person name="Ghodhbane-Gtari F."/>
            <person name="Essoussi I."/>
            <person name="Nouioui I."/>
            <person name="Abbassi-Ghozzi I."/>
            <person name="Gtari M."/>
        </authorList>
    </citation>
    <scope>NUCLEOTIDE SEQUENCE [LARGE SCALE GENOMIC DNA]</scope>
    <source>
        <strain evidence="6">BC 501</strain>
    </source>
</reference>
<dbReference type="GO" id="GO:0003746">
    <property type="term" value="F:translation elongation factor activity"/>
    <property type="evidence" value="ECO:0007669"/>
    <property type="project" value="UniProtKB-KW"/>
</dbReference>
<dbReference type="FunFam" id="2.40.30.10:FF:000151">
    <property type="entry name" value="Translation elongation factor EF-G"/>
    <property type="match status" value="1"/>
</dbReference>
<dbReference type="Gene3D" id="2.40.30.10">
    <property type="entry name" value="Translation factors"/>
    <property type="match status" value="1"/>
</dbReference>
<dbReference type="GO" id="GO:0003924">
    <property type="term" value="F:GTPase activity"/>
    <property type="evidence" value="ECO:0007669"/>
    <property type="project" value="InterPro"/>
</dbReference>
<dbReference type="PANTHER" id="PTHR43261">
    <property type="entry name" value="TRANSLATION ELONGATION FACTOR G-RELATED"/>
    <property type="match status" value="1"/>
</dbReference>
<dbReference type="FunFam" id="3.30.70.240:FF:000001">
    <property type="entry name" value="Elongation factor G"/>
    <property type="match status" value="1"/>
</dbReference>
<keyword evidence="5" id="KW-0648">Protein biosynthesis</keyword>
<dbReference type="Pfam" id="PF22042">
    <property type="entry name" value="EF-G_D2"/>
    <property type="match status" value="1"/>
</dbReference>
<dbReference type="InterPro" id="IPR014721">
    <property type="entry name" value="Ribsml_uS5_D2-typ_fold_subgr"/>
</dbReference>
<dbReference type="Gene3D" id="3.30.70.240">
    <property type="match status" value="1"/>
</dbReference>
<dbReference type="NCBIfam" id="NF009381">
    <property type="entry name" value="PRK12740.1-5"/>
    <property type="match status" value="1"/>
</dbReference>
<dbReference type="NCBIfam" id="NF009377">
    <property type="entry name" value="PRK12740.1-1"/>
    <property type="match status" value="1"/>
</dbReference>
<evidence type="ECO:0000256" key="2">
    <source>
        <dbReference type="ARBA" id="ARBA00023134"/>
    </source>
</evidence>
<evidence type="ECO:0000256" key="3">
    <source>
        <dbReference type="SAM" id="MobiDB-lite"/>
    </source>
</evidence>
<dbReference type="PANTHER" id="PTHR43261:SF6">
    <property type="entry name" value="ELONGATION FACTOR G-LIKE PROTEIN"/>
    <property type="match status" value="1"/>
</dbReference>
<dbReference type="Pfam" id="PF00679">
    <property type="entry name" value="EFG_C"/>
    <property type="match status" value="1"/>
</dbReference>
<dbReference type="SUPFAM" id="SSF54211">
    <property type="entry name" value="Ribosomal protein S5 domain 2-like"/>
    <property type="match status" value="1"/>
</dbReference>
<accession>I4EZ72</accession>
<keyword evidence="5" id="KW-0251">Elongation factor</keyword>
<evidence type="ECO:0000313" key="6">
    <source>
        <dbReference type="Proteomes" id="UP000006461"/>
    </source>
</evidence>
<dbReference type="STRING" id="477641.MODMU_3272"/>
<feature type="compositionally biased region" description="Basic and acidic residues" evidence="3">
    <location>
        <begin position="1"/>
        <end position="11"/>
    </location>
</feature>
<dbReference type="OMA" id="DRGHEDH"/>
<dbReference type="NCBIfam" id="TIGR00231">
    <property type="entry name" value="small_GTP"/>
    <property type="match status" value="1"/>
</dbReference>
<dbReference type="KEGG" id="mmar:MODMU_3272"/>
<evidence type="ECO:0000259" key="4">
    <source>
        <dbReference type="PROSITE" id="PS51722"/>
    </source>
</evidence>
<feature type="region of interest" description="Disordered" evidence="3">
    <location>
        <begin position="1"/>
        <end position="25"/>
    </location>
</feature>
<dbReference type="GO" id="GO:0005525">
    <property type="term" value="F:GTP binding"/>
    <property type="evidence" value="ECO:0007669"/>
    <property type="project" value="UniProtKB-KW"/>
</dbReference>
<dbReference type="SMART" id="SM00838">
    <property type="entry name" value="EFG_C"/>
    <property type="match status" value="1"/>
</dbReference>
<dbReference type="SUPFAM" id="SSF50447">
    <property type="entry name" value="Translation proteins"/>
    <property type="match status" value="1"/>
</dbReference>
<dbReference type="GO" id="GO:0032790">
    <property type="term" value="P:ribosome disassembly"/>
    <property type="evidence" value="ECO:0007669"/>
    <property type="project" value="TreeGrafter"/>
</dbReference>
<dbReference type="InterPro" id="IPR053905">
    <property type="entry name" value="EF-G-like_DII"/>
</dbReference>
<dbReference type="InterPro" id="IPR005225">
    <property type="entry name" value="Small_GTP-bd"/>
</dbReference>
<dbReference type="InterPro" id="IPR005517">
    <property type="entry name" value="Transl_elong_EFG/EF2_IV"/>
</dbReference>
<dbReference type="Pfam" id="PF00009">
    <property type="entry name" value="GTP_EFTU"/>
    <property type="match status" value="1"/>
</dbReference>
<dbReference type="SUPFAM" id="SSF52540">
    <property type="entry name" value="P-loop containing nucleoside triphosphate hydrolases"/>
    <property type="match status" value="1"/>
</dbReference>
<dbReference type="SUPFAM" id="SSF54980">
    <property type="entry name" value="EF-G C-terminal domain-like"/>
    <property type="match status" value="2"/>
</dbReference>
<dbReference type="InterPro" id="IPR035647">
    <property type="entry name" value="EFG_III/V"/>
</dbReference>
<keyword evidence="2" id="KW-0342">GTP-binding</keyword>
<evidence type="ECO:0000313" key="5">
    <source>
        <dbReference type="EMBL" id="CCH88685.1"/>
    </source>
</evidence>
<dbReference type="OrthoDB" id="9801472at2"/>
<dbReference type="Pfam" id="PF03764">
    <property type="entry name" value="EFG_IV"/>
    <property type="match status" value="1"/>
</dbReference>
<dbReference type="CDD" id="cd03713">
    <property type="entry name" value="EFG_mtEFG_C"/>
    <property type="match status" value="1"/>
</dbReference>
<dbReference type="EMBL" id="FO203431">
    <property type="protein sequence ID" value="CCH88685.1"/>
    <property type="molecule type" value="Genomic_DNA"/>
</dbReference>
<dbReference type="InterPro" id="IPR035649">
    <property type="entry name" value="EFG_V"/>
</dbReference>
<keyword evidence="6" id="KW-1185">Reference proteome</keyword>
<proteinExistence type="predicted"/>
<dbReference type="Gene3D" id="3.30.70.870">
    <property type="entry name" value="Elongation Factor G (Translational Gtpase), domain 3"/>
    <property type="match status" value="1"/>
</dbReference>
<keyword evidence="1" id="KW-0547">Nucleotide-binding</keyword>
<dbReference type="InterPro" id="IPR000795">
    <property type="entry name" value="T_Tr_GTP-bd_dom"/>
</dbReference>